<feature type="domain" description="N-acetyltransferase" evidence="2">
    <location>
        <begin position="5"/>
        <end position="170"/>
    </location>
</feature>
<comment type="caution">
    <text evidence="3">The sequence shown here is derived from an EMBL/GenBank/DDBJ whole genome shotgun (WGS) entry which is preliminary data.</text>
</comment>
<dbReference type="EMBL" id="VWPH01000003">
    <property type="protein sequence ID" value="KAA5835951.1"/>
    <property type="molecule type" value="Genomic_DNA"/>
</dbReference>
<dbReference type="PANTHER" id="PTHR13947">
    <property type="entry name" value="GNAT FAMILY N-ACETYLTRANSFERASE"/>
    <property type="match status" value="1"/>
</dbReference>
<keyword evidence="1 3" id="KW-0808">Transferase</keyword>
<dbReference type="SUPFAM" id="SSF55729">
    <property type="entry name" value="Acyl-CoA N-acyltransferases (Nat)"/>
    <property type="match status" value="1"/>
</dbReference>
<accession>A0A5M7C8E5</accession>
<gene>
    <name evidence="3" type="ORF">F1721_06240</name>
</gene>
<dbReference type="PROSITE" id="PS51186">
    <property type="entry name" value="GNAT"/>
    <property type="match status" value="1"/>
</dbReference>
<dbReference type="AlphaFoldDB" id="A0A5M7C8E5"/>
<dbReference type="CDD" id="cd04301">
    <property type="entry name" value="NAT_SF"/>
    <property type="match status" value="1"/>
</dbReference>
<keyword evidence="4" id="KW-1185">Reference proteome</keyword>
<name>A0A5M7C8E5_SACHI</name>
<dbReference type="Pfam" id="PF00583">
    <property type="entry name" value="Acetyltransf_1"/>
    <property type="match status" value="1"/>
</dbReference>
<dbReference type="OrthoDB" id="273614at2"/>
<reference evidence="3 4" key="1">
    <citation type="submission" date="2019-09" db="EMBL/GenBank/DDBJ databases">
        <title>Draft genome sequence of the thermophilic Saccharopolyspora hirsuta VKM Ac-666T.</title>
        <authorList>
            <person name="Lobastova T.G."/>
            <person name="Fokina V."/>
            <person name="Bragin E.Y."/>
            <person name="Shtratnikova V.Y."/>
            <person name="Starodumova I.P."/>
            <person name="Tarlachkov S.V."/>
            <person name="Donova M.V."/>
        </authorList>
    </citation>
    <scope>NUCLEOTIDE SEQUENCE [LARGE SCALE GENOMIC DNA]</scope>
    <source>
        <strain evidence="3 4">VKM Ac-666</strain>
    </source>
</reference>
<dbReference type="InterPro" id="IPR016181">
    <property type="entry name" value="Acyl_CoA_acyltransferase"/>
</dbReference>
<dbReference type="InterPro" id="IPR050769">
    <property type="entry name" value="NAT_camello-type"/>
</dbReference>
<evidence type="ECO:0000259" key="2">
    <source>
        <dbReference type="PROSITE" id="PS51186"/>
    </source>
</evidence>
<dbReference type="GO" id="GO:0008080">
    <property type="term" value="F:N-acetyltransferase activity"/>
    <property type="evidence" value="ECO:0007669"/>
    <property type="project" value="InterPro"/>
</dbReference>
<organism evidence="3 4">
    <name type="scientific">Saccharopolyspora hirsuta</name>
    <dbReference type="NCBI Taxonomy" id="1837"/>
    <lineage>
        <taxon>Bacteria</taxon>
        <taxon>Bacillati</taxon>
        <taxon>Actinomycetota</taxon>
        <taxon>Actinomycetes</taxon>
        <taxon>Pseudonocardiales</taxon>
        <taxon>Pseudonocardiaceae</taxon>
        <taxon>Saccharopolyspora</taxon>
    </lineage>
</organism>
<dbReference type="Proteomes" id="UP000323946">
    <property type="component" value="Unassembled WGS sequence"/>
</dbReference>
<dbReference type="PANTHER" id="PTHR13947:SF37">
    <property type="entry name" value="LD18367P"/>
    <property type="match status" value="1"/>
</dbReference>
<sequence length="172" mass="18898">MAPEITIRTGPKPGDLGTVLAMHGRFYAREYGFDERFEAHVARGLAAFAAALGEARDAPGADPGLLWLAERDGEVVGTVALTDEGAGVAQLRWFLVSPAARGAGVGRRLIRALLDHARDRDFEQVKLWTVGQLEAAAHLYLDAGFRCVERKSVQQWGQRLEELQYRLDLRGS</sequence>
<evidence type="ECO:0000313" key="4">
    <source>
        <dbReference type="Proteomes" id="UP000323946"/>
    </source>
</evidence>
<dbReference type="SMR" id="A0A5M7C8E5"/>
<evidence type="ECO:0000313" key="3">
    <source>
        <dbReference type="EMBL" id="KAA5835951.1"/>
    </source>
</evidence>
<dbReference type="InterPro" id="IPR000182">
    <property type="entry name" value="GNAT_dom"/>
</dbReference>
<dbReference type="RefSeq" id="WP_150065611.1">
    <property type="nucleotide sequence ID" value="NZ_JBEPDJ010000003.1"/>
</dbReference>
<evidence type="ECO:0000256" key="1">
    <source>
        <dbReference type="ARBA" id="ARBA00022679"/>
    </source>
</evidence>
<dbReference type="Gene3D" id="3.40.630.30">
    <property type="match status" value="1"/>
</dbReference>
<proteinExistence type="predicted"/>
<protein>
    <submittedName>
        <fullName evidence="3">GNAT family N-acetyltransferase</fullName>
    </submittedName>
</protein>